<evidence type="ECO:0000313" key="2">
    <source>
        <dbReference type="Proteomes" id="UP000276634"/>
    </source>
</evidence>
<dbReference type="Proteomes" id="UP000276634">
    <property type="component" value="Unassembled WGS sequence"/>
</dbReference>
<keyword evidence="2" id="KW-1185">Reference proteome</keyword>
<accession>A0A3N1Y8A7</accession>
<comment type="caution">
    <text evidence="1">The sequence shown here is derived from an EMBL/GenBank/DDBJ whole genome shotgun (WGS) entry which is preliminary data.</text>
</comment>
<reference evidence="1 2" key="1">
    <citation type="submission" date="2018-11" db="EMBL/GenBank/DDBJ databases">
        <title>Genomic Encyclopedia of Type Strains, Phase IV (KMG-IV): sequencing the most valuable type-strain genomes for metagenomic binning, comparative biology and taxonomic classification.</title>
        <authorList>
            <person name="Goeker M."/>
        </authorList>
    </citation>
    <scope>NUCLEOTIDE SEQUENCE [LARGE SCALE GENOMIC DNA]</scope>
    <source>
        <strain evidence="1 2">DSM 100275</strain>
    </source>
</reference>
<evidence type="ECO:0000313" key="1">
    <source>
        <dbReference type="EMBL" id="ROR35049.1"/>
    </source>
</evidence>
<protein>
    <submittedName>
        <fullName evidence="1">Uncharacterized protein DUF1841</fullName>
    </submittedName>
</protein>
<gene>
    <name evidence="1" type="ORF">EDC57_0966</name>
</gene>
<dbReference type="EMBL" id="RJVI01000001">
    <property type="protein sequence ID" value="ROR35049.1"/>
    <property type="molecule type" value="Genomic_DNA"/>
</dbReference>
<dbReference type="AlphaFoldDB" id="A0A3N1Y8A7"/>
<name>A0A3N1Y8A7_9GAMM</name>
<dbReference type="Pfam" id="PF08897">
    <property type="entry name" value="DUF1841"/>
    <property type="match status" value="1"/>
</dbReference>
<dbReference type="RefSeq" id="WP_123400697.1">
    <property type="nucleotide sequence ID" value="NZ_RJVI01000001.1"/>
</dbReference>
<dbReference type="InterPro" id="IPR014993">
    <property type="entry name" value="DUF1841"/>
</dbReference>
<organism evidence="1 2">
    <name type="scientific">Inmirania thermothiophila</name>
    <dbReference type="NCBI Taxonomy" id="1750597"/>
    <lineage>
        <taxon>Bacteria</taxon>
        <taxon>Pseudomonadati</taxon>
        <taxon>Pseudomonadota</taxon>
        <taxon>Gammaproteobacteria</taxon>
        <taxon>Chromatiales</taxon>
        <taxon>Ectothiorhodospiraceae</taxon>
        <taxon>Inmirania</taxon>
    </lineage>
</organism>
<dbReference type="OrthoDB" id="9789432at2"/>
<sequence length="144" mass="16736">MFTTDRTRLRRYFREAWRRHCAGEPLEPLQRQIAGVVARHPEYHRWLEDEEALARDFHAELGEANPFLHLSLHLALEEQLATDRPRGIVALYRRLLARSPDAHAAEHRMMECLARTVWEAQQAGREPDEADYLACLRGLLDEGG</sequence>
<proteinExistence type="predicted"/>